<keyword evidence="6 7" id="KW-0472">Membrane</keyword>
<dbReference type="PANTHER" id="PTHR32243:SF18">
    <property type="entry name" value="INNER MEMBRANE ABC TRANSPORTER PERMEASE PROTEIN YCJP"/>
    <property type="match status" value="1"/>
</dbReference>
<evidence type="ECO:0000256" key="5">
    <source>
        <dbReference type="ARBA" id="ARBA00022989"/>
    </source>
</evidence>
<accession>A0ABT9IJM6</accession>
<dbReference type="InterPro" id="IPR050901">
    <property type="entry name" value="BP-dep_ABC_trans_perm"/>
</dbReference>
<evidence type="ECO:0000259" key="9">
    <source>
        <dbReference type="PROSITE" id="PS50928"/>
    </source>
</evidence>
<proteinExistence type="inferred from homology"/>
<keyword evidence="3" id="KW-1003">Cell membrane</keyword>
<feature type="domain" description="ABC transmembrane type-1" evidence="9">
    <location>
        <begin position="91"/>
        <end position="289"/>
    </location>
</feature>
<comment type="similarity">
    <text evidence="7">Belongs to the binding-protein-dependent transport system permease family.</text>
</comment>
<gene>
    <name evidence="10" type="ORF">Q9R02_01250</name>
</gene>
<comment type="subcellular location">
    <subcellularLocation>
        <location evidence="1 7">Cell membrane</location>
        <topology evidence="1 7">Multi-pass membrane protein</topology>
    </subcellularLocation>
</comment>
<keyword evidence="4 7" id="KW-0812">Transmembrane</keyword>
<reference evidence="10 11" key="1">
    <citation type="submission" date="2023-08" db="EMBL/GenBank/DDBJ databases">
        <title>Arthrobacter horti sp. nov., isolated from forest soil.</title>
        <authorList>
            <person name="Park M."/>
        </authorList>
    </citation>
    <scope>NUCLEOTIDE SEQUENCE [LARGE SCALE GENOMIC DNA]</scope>
    <source>
        <strain evidence="10 11">YJM1</strain>
    </source>
</reference>
<sequence length="303" mass="32757">MSILSAVRRDSRRETTIPAPAAGKGTRKRWGADAVGILLAVVVAFPLFWMVLSALKPKTALDAGDSLPFTLQPSFDSFVRVLAVNGFARYFMNSVVVALAVVLVSTLLAFLASVALTRYRFKMRTTLLVTVLVAQMVPVEALTIPLFFLMRQAGQSIPLVGLNQLGSLVVVHVGFAIPFAVWMLRGFVAAVPVEIEEAARLDGASSFRFVRSVLFPLVAPGVVACSVFSFISTWNDFLFAKTFIISAQENQTLPLAILTFFKPDENDWGAIMAGSVIMTIPVLVFFIAVQRKLVSGLAGAVKG</sequence>
<feature type="transmembrane region" description="Helical" evidence="7">
    <location>
        <begin position="90"/>
        <end position="115"/>
    </location>
</feature>
<feature type="transmembrane region" description="Helical" evidence="7">
    <location>
        <begin position="169"/>
        <end position="188"/>
    </location>
</feature>
<dbReference type="Gene3D" id="1.10.3720.10">
    <property type="entry name" value="MetI-like"/>
    <property type="match status" value="1"/>
</dbReference>
<dbReference type="InterPro" id="IPR000515">
    <property type="entry name" value="MetI-like"/>
</dbReference>
<dbReference type="PANTHER" id="PTHR32243">
    <property type="entry name" value="MALTOSE TRANSPORT SYSTEM PERMEASE-RELATED"/>
    <property type="match status" value="1"/>
</dbReference>
<evidence type="ECO:0000256" key="2">
    <source>
        <dbReference type="ARBA" id="ARBA00022448"/>
    </source>
</evidence>
<evidence type="ECO:0000256" key="6">
    <source>
        <dbReference type="ARBA" id="ARBA00023136"/>
    </source>
</evidence>
<organism evidence="10 11">
    <name type="scientific">Arthrobacter horti</name>
    <dbReference type="NCBI Taxonomy" id="3068273"/>
    <lineage>
        <taxon>Bacteria</taxon>
        <taxon>Bacillati</taxon>
        <taxon>Actinomycetota</taxon>
        <taxon>Actinomycetes</taxon>
        <taxon>Micrococcales</taxon>
        <taxon>Micrococcaceae</taxon>
        <taxon>Arthrobacter</taxon>
    </lineage>
</organism>
<evidence type="ECO:0000256" key="1">
    <source>
        <dbReference type="ARBA" id="ARBA00004651"/>
    </source>
</evidence>
<evidence type="ECO:0000256" key="4">
    <source>
        <dbReference type="ARBA" id="ARBA00022692"/>
    </source>
</evidence>
<keyword evidence="11" id="KW-1185">Reference proteome</keyword>
<dbReference type="PROSITE" id="PS50928">
    <property type="entry name" value="ABC_TM1"/>
    <property type="match status" value="1"/>
</dbReference>
<feature type="transmembrane region" description="Helical" evidence="7">
    <location>
        <begin position="209"/>
        <end position="231"/>
    </location>
</feature>
<feature type="transmembrane region" description="Helical" evidence="7">
    <location>
        <begin position="34"/>
        <end position="52"/>
    </location>
</feature>
<dbReference type="Proteomes" id="UP001232725">
    <property type="component" value="Unassembled WGS sequence"/>
</dbReference>
<dbReference type="InterPro" id="IPR035906">
    <property type="entry name" value="MetI-like_sf"/>
</dbReference>
<feature type="transmembrane region" description="Helical" evidence="7">
    <location>
        <begin position="268"/>
        <end position="289"/>
    </location>
</feature>
<evidence type="ECO:0000256" key="8">
    <source>
        <dbReference type="SAM" id="MobiDB-lite"/>
    </source>
</evidence>
<name>A0ABT9IJM6_9MICC</name>
<evidence type="ECO:0000313" key="11">
    <source>
        <dbReference type="Proteomes" id="UP001232725"/>
    </source>
</evidence>
<keyword evidence="5 7" id="KW-1133">Transmembrane helix</keyword>
<dbReference type="SUPFAM" id="SSF161098">
    <property type="entry name" value="MetI-like"/>
    <property type="match status" value="1"/>
</dbReference>
<feature type="transmembrane region" description="Helical" evidence="7">
    <location>
        <begin position="127"/>
        <end position="149"/>
    </location>
</feature>
<feature type="region of interest" description="Disordered" evidence="8">
    <location>
        <begin position="1"/>
        <end position="26"/>
    </location>
</feature>
<comment type="caution">
    <text evidence="10">The sequence shown here is derived from an EMBL/GenBank/DDBJ whole genome shotgun (WGS) entry which is preliminary data.</text>
</comment>
<evidence type="ECO:0000256" key="3">
    <source>
        <dbReference type="ARBA" id="ARBA00022475"/>
    </source>
</evidence>
<evidence type="ECO:0000313" key="10">
    <source>
        <dbReference type="EMBL" id="MDP5225781.1"/>
    </source>
</evidence>
<dbReference type="EMBL" id="JAVALS010000001">
    <property type="protein sequence ID" value="MDP5225781.1"/>
    <property type="molecule type" value="Genomic_DNA"/>
</dbReference>
<protein>
    <submittedName>
        <fullName evidence="10">Carbohydrate ABC transporter permease</fullName>
    </submittedName>
</protein>
<dbReference type="Pfam" id="PF00528">
    <property type="entry name" value="BPD_transp_1"/>
    <property type="match status" value="1"/>
</dbReference>
<keyword evidence="2 7" id="KW-0813">Transport</keyword>
<dbReference type="CDD" id="cd06261">
    <property type="entry name" value="TM_PBP2"/>
    <property type="match status" value="1"/>
</dbReference>
<evidence type="ECO:0000256" key="7">
    <source>
        <dbReference type="RuleBase" id="RU363032"/>
    </source>
</evidence>